<evidence type="ECO:0000313" key="9">
    <source>
        <dbReference type="Proteomes" id="UP000037146"/>
    </source>
</evidence>
<evidence type="ECO:0000256" key="1">
    <source>
        <dbReference type="ARBA" id="ARBA00004127"/>
    </source>
</evidence>
<dbReference type="GO" id="GO:0015144">
    <property type="term" value="F:carbohydrate transmembrane transporter activity"/>
    <property type="evidence" value="ECO:0007669"/>
    <property type="project" value="InterPro"/>
</dbReference>
<feature type="transmembrane region" description="Helical" evidence="7">
    <location>
        <begin position="174"/>
        <end position="195"/>
    </location>
</feature>
<dbReference type="InterPro" id="IPR010651">
    <property type="entry name" value="Sugar_transport"/>
</dbReference>
<keyword evidence="9" id="KW-1185">Reference proteome</keyword>
<organism evidence="8 9">
    <name type="scientific">Peribacillus loiseleuriae</name>
    <dbReference type="NCBI Taxonomy" id="1679170"/>
    <lineage>
        <taxon>Bacteria</taxon>
        <taxon>Bacillati</taxon>
        <taxon>Bacillota</taxon>
        <taxon>Bacilli</taxon>
        <taxon>Bacillales</taxon>
        <taxon>Bacillaceae</taxon>
        <taxon>Peribacillus</taxon>
    </lineage>
</organism>
<sequence>MLMYLIALLPVLGWGLMPIIANLKKSNPEEQLLGTSISALLFSVVLFIIIKPEISGISFCVSFISGGFWSIGQLLQFTGIRLSSVSKAMPVSNGTQLTFTTLFAVLIFNEWKTVNMMLIGIMAILIIIIGITLTSYQKKQSKITTSPTLSIYLILSFSSLFLSLYVVINQLFSVSGFAIILPQSIGMLCSALLIYKFTHKGPSNIQNISFNFITGFVWSFANLGMFLTSIQLGVATSFSISQACVIVATIGGILIFKEKKQRLEWIIILSGISLIMLGVTLLSLLK</sequence>
<feature type="transmembrane region" description="Helical" evidence="7">
    <location>
        <begin position="6"/>
        <end position="23"/>
    </location>
</feature>
<feature type="transmembrane region" description="Helical" evidence="7">
    <location>
        <begin position="32"/>
        <end position="50"/>
    </location>
</feature>
<keyword evidence="3 8" id="KW-0813">Transport</keyword>
<accession>A0A0K9GSU5</accession>
<evidence type="ECO:0000256" key="4">
    <source>
        <dbReference type="ARBA" id="ARBA00022692"/>
    </source>
</evidence>
<feature type="transmembrane region" description="Helical" evidence="7">
    <location>
        <begin position="56"/>
        <end position="76"/>
    </location>
</feature>
<proteinExistence type="inferred from homology"/>
<keyword evidence="4 7" id="KW-0812">Transmembrane</keyword>
<comment type="subcellular location">
    <subcellularLocation>
        <location evidence="1">Endomembrane system</location>
        <topology evidence="1">Multi-pass membrane protein</topology>
    </subcellularLocation>
</comment>
<dbReference type="SUPFAM" id="SSF103481">
    <property type="entry name" value="Multidrug resistance efflux transporter EmrE"/>
    <property type="match status" value="1"/>
</dbReference>
<dbReference type="CDD" id="cd23110">
    <property type="entry name" value="GRP"/>
    <property type="match status" value="1"/>
</dbReference>
<dbReference type="EMBL" id="LFZW01000001">
    <property type="protein sequence ID" value="KMY49713.1"/>
    <property type="molecule type" value="Genomic_DNA"/>
</dbReference>
<keyword evidence="3 8" id="KW-0762">Sugar transport</keyword>
<name>A0A0K9GSU5_9BACI</name>
<feature type="transmembrane region" description="Helical" evidence="7">
    <location>
        <begin position="234"/>
        <end position="256"/>
    </location>
</feature>
<dbReference type="OrthoDB" id="1452595at2"/>
<dbReference type="AlphaFoldDB" id="A0A0K9GSU5"/>
<keyword evidence="6 7" id="KW-0472">Membrane</keyword>
<comment type="caution">
    <text evidence="8">The sequence shown here is derived from an EMBL/GenBank/DDBJ whole genome shotgun (WGS) entry which is preliminary data.</text>
</comment>
<comment type="similarity">
    <text evidence="2">Belongs to the GRP transporter (TC 2.A.7.5) family.</text>
</comment>
<reference evidence="9" key="1">
    <citation type="submission" date="2015-07" db="EMBL/GenBank/DDBJ databases">
        <title>Genome sequencing project for genomic taxonomy and phylogenomics of Bacillus-like bacteria.</title>
        <authorList>
            <person name="Liu B."/>
            <person name="Wang J."/>
            <person name="Zhu Y."/>
            <person name="Liu G."/>
            <person name="Chen Q."/>
            <person name="Chen Z."/>
            <person name="Lan J."/>
            <person name="Che J."/>
            <person name="Ge C."/>
            <person name="Shi H."/>
            <person name="Pan Z."/>
            <person name="Liu X."/>
        </authorList>
    </citation>
    <scope>NUCLEOTIDE SEQUENCE [LARGE SCALE GENOMIC DNA]</scope>
    <source>
        <strain evidence="9">FJAT-27997</strain>
    </source>
</reference>
<evidence type="ECO:0000256" key="7">
    <source>
        <dbReference type="SAM" id="Phobius"/>
    </source>
</evidence>
<feature type="transmembrane region" description="Helical" evidence="7">
    <location>
        <begin position="207"/>
        <end position="228"/>
    </location>
</feature>
<evidence type="ECO:0000256" key="6">
    <source>
        <dbReference type="ARBA" id="ARBA00023136"/>
    </source>
</evidence>
<gene>
    <name evidence="8" type="ORF">AC625_09330</name>
</gene>
<dbReference type="Proteomes" id="UP000037146">
    <property type="component" value="Unassembled WGS sequence"/>
</dbReference>
<evidence type="ECO:0000256" key="2">
    <source>
        <dbReference type="ARBA" id="ARBA00006117"/>
    </source>
</evidence>
<dbReference type="RefSeq" id="WP_049681055.1">
    <property type="nucleotide sequence ID" value="NZ_LFZW01000001.1"/>
</dbReference>
<dbReference type="Pfam" id="PF06800">
    <property type="entry name" value="Sugar_transport"/>
    <property type="match status" value="1"/>
</dbReference>
<feature type="transmembrane region" description="Helical" evidence="7">
    <location>
        <begin position="148"/>
        <end position="168"/>
    </location>
</feature>
<evidence type="ECO:0000256" key="3">
    <source>
        <dbReference type="ARBA" id="ARBA00022597"/>
    </source>
</evidence>
<dbReference type="STRING" id="1679170.AC625_09330"/>
<dbReference type="InterPro" id="IPR037185">
    <property type="entry name" value="EmrE-like"/>
</dbReference>
<evidence type="ECO:0000313" key="8">
    <source>
        <dbReference type="EMBL" id="KMY49713.1"/>
    </source>
</evidence>
<dbReference type="PANTHER" id="PTHR16119:SF17">
    <property type="entry name" value="TRANSMEMBRANE PROTEIN 144"/>
    <property type="match status" value="1"/>
</dbReference>
<dbReference type="PANTHER" id="PTHR16119">
    <property type="entry name" value="TRANSMEMBRANE PROTEIN 144"/>
    <property type="match status" value="1"/>
</dbReference>
<dbReference type="GO" id="GO:0016020">
    <property type="term" value="C:membrane"/>
    <property type="evidence" value="ECO:0007669"/>
    <property type="project" value="InterPro"/>
</dbReference>
<dbReference type="PATRIC" id="fig|1679170.3.peg.2058"/>
<protein>
    <submittedName>
        <fullName evidence="8">Sugar transporter</fullName>
    </submittedName>
</protein>
<keyword evidence="5 7" id="KW-1133">Transmembrane helix</keyword>
<feature type="transmembrane region" description="Helical" evidence="7">
    <location>
        <begin position="114"/>
        <end position="136"/>
    </location>
</feature>
<feature type="transmembrane region" description="Helical" evidence="7">
    <location>
        <begin position="263"/>
        <end position="285"/>
    </location>
</feature>
<evidence type="ECO:0000256" key="5">
    <source>
        <dbReference type="ARBA" id="ARBA00022989"/>
    </source>
</evidence>
<dbReference type="GO" id="GO:0012505">
    <property type="term" value="C:endomembrane system"/>
    <property type="evidence" value="ECO:0007669"/>
    <property type="project" value="UniProtKB-SubCell"/>
</dbReference>